<dbReference type="EMBL" id="FNTL01000005">
    <property type="protein sequence ID" value="SEE83910.1"/>
    <property type="molecule type" value="Genomic_DNA"/>
</dbReference>
<accession>A0A1H5M3W6</accession>
<evidence type="ECO:0000313" key="2">
    <source>
        <dbReference type="Proteomes" id="UP000183407"/>
    </source>
</evidence>
<name>A0A1H5M3W6_RHOJO</name>
<evidence type="ECO:0000313" key="1">
    <source>
        <dbReference type="EMBL" id="SEE83910.1"/>
    </source>
</evidence>
<dbReference type="Proteomes" id="UP000183407">
    <property type="component" value="Unassembled WGS sequence"/>
</dbReference>
<proteinExistence type="predicted"/>
<gene>
    <name evidence="1" type="ORF">SAMN04490220_8636</name>
</gene>
<sequence>MVRDQLRIGVPRKVAEGLYELGFDQPVETSRDTQQTLETIRVYMEVSGAAISSLDSFSTVLVSLGELPDLCSAITGWVKRGGGNAHGGSGSAEPSQEGLHFSVTLSKPSTASESGRVKFDDVTSTTEHEFVTHMLQALRKHLAQAG</sequence>
<dbReference type="RefSeq" id="WP_073369542.1">
    <property type="nucleotide sequence ID" value="NZ_FNTL01000005.1"/>
</dbReference>
<reference evidence="2" key="1">
    <citation type="submission" date="2016-10" db="EMBL/GenBank/DDBJ databases">
        <authorList>
            <person name="Varghese N."/>
        </authorList>
    </citation>
    <scope>NUCLEOTIDE SEQUENCE [LARGE SCALE GENOMIC DNA]</scope>
    <source>
        <strain evidence="2">DSM 44719</strain>
    </source>
</reference>
<dbReference type="AlphaFoldDB" id="A0A1H5M3W6"/>
<protein>
    <submittedName>
        <fullName evidence="1">Uncharacterized protein</fullName>
    </submittedName>
</protein>
<organism evidence="1 2">
    <name type="scientific">Rhodococcus jostii</name>
    <dbReference type="NCBI Taxonomy" id="132919"/>
    <lineage>
        <taxon>Bacteria</taxon>
        <taxon>Bacillati</taxon>
        <taxon>Actinomycetota</taxon>
        <taxon>Actinomycetes</taxon>
        <taxon>Mycobacteriales</taxon>
        <taxon>Nocardiaceae</taxon>
        <taxon>Rhodococcus</taxon>
    </lineage>
</organism>
<dbReference type="OrthoDB" id="9930996at2"/>